<dbReference type="Pfam" id="PF01266">
    <property type="entry name" value="DAO"/>
    <property type="match status" value="1"/>
</dbReference>
<gene>
    <name evidence="2" type="ORF">GCM10023184_27870</name>
</gene>
<proteinExistence type="predicted"/>
<comment type="caution">
    <text evidence="2">The sequence shown here is derived from an EMBL/GenBank/DDBJ whole genome shotgun (WGS) entry which is preliminary data.</text>
</comment>
<evidence type="ECO:0000259" key="1">
    <source>
        <dbReference type="Pfam" id="PF01266"/>
    </source>
</evidence>
<reference evidence="3" key="1">
    <citation type="journal article" date="2019" name="Int. J. Syst. Evol. Microbiol.">
        <title>The Global Catalogue of Microorganisms (GCM) 10K type strain sequencing project: providing services to taxonomists for standard genome sequencing and annotation.</title>
        <authorList>
            <consortium name="The Broad Institute Genomics Platform"/>
            <consortium name="The Broad Institute Genome Sequencing Center for Infectious Disease"/>
            <person name="Wu L."/>
            <person name="Ma J."/>
        </authorList>
    </citation>
    <scope>NUCLEOTIDE SEQUENCE [LARGE SCALE GENOMIC DNA]</scope>
    <source>
        <strain evidence="3">JCM 17919</strain>
    </source>
</reference>
<dbReference type="EMBL" id="BAABGY010000008">
    <property type="protein sequence ID" value="GAA4334102.1"/>
    <property type="molecule type" value="Genomic_DNA"/>
</dbReference>
<keyword evidence="3" id="KW-1185">Reference proteome</keyword>
<organism evidence="2 3">
    <name type="scientific">Flaviaesturariibacter amylovorans</name>
    <dbReference type="NCBI Taxonomy" id="1084520"/>
    <lineage>
        <taxon>Bacteria</taxon>
        <taxon>Pseudomonadati</taxon>
        <taxon>Bacteroidota</taxon>
        <taxon>Chitinophagia</taxon>
        <taxon>Chitinophagales</taxon>
        <taxon>Chitinophagaceae</taxon>
        <taxon>Flaviaestuariibacter</taxon>
    </lineage>
</organism>
<dbReference type="Gene3D" id="3.30.9.10">
    <property type="entry name" value="D-Amino Acid Oxidase, subunit A, domain 2"/>
    <property type="match status" value="1"/>
</dbReference>
<feature type="domain" description="FAD dependent oxidoreductase" evidence="1">
    <location>
        <begin position="31"/>
        <end position="381"/>
    </location>
</feature>
<dbReference type="Proteomes" id="UP001501725">
    <property type="component" value="Unassembled WGS sequence"/>
</dbReference>
<dbReference type="Gene3D" id="3.50.50.60">
    <property type="entry name" value="FAD/NAD(P)-binding domain"/>
    <property type="match status" value="1"/>
</dbReference>
<dbReference type="SUPFAM" id="SSF51905">
    <property type="entry name" value="FAD/NAD(P)-binding domain"/>
    <property type="match status" value="1"/>
</dbReference>
<dbReference type="InterPro" id="IPR036188">
    <property type="entry name" value="FAD/NAD-bd_sf"/>
</dbReference>
<sequence>MQLHSPYTFSLAQYGRPAAYPALDGDRSVEVLILGTGISAALTAWELTGAGIPCLLLDKRRAATGSTAASTSLLQYEIDTPLHELAHRVGTADAERSYRLCYEAIDLLRTVCADAGAAKLFEPKHSLQLASYQTHVQPLREEFRLRRALGFDVEWLDGDELAHRFGLEKPAALWSRRAGQIDAYALAHRLLHCVTERGSAVHEDTEAVSIEHHRSGIEVRTSGGHRVRARKLVIACGYESQRYLPKAVEELFVTYALVTHPLPEPPPWQDHLLWETARPYLYSRSAAGGRLLIGGKDVRYDGRRYASGLPAKTRAILAAFGKIAPGVPVTAEQSWAGLFAGTADGLPYIGSVPEQPNTYYSLGFGGNGILFSVLGARIIAGLIARGKHPDGALFSFSR</sequence>
<protein>
    <submittedName>
        <fullName evidence="2">FAD-dependent oxidoreductase</fullName>
    </submittedName>
</protein>
<dbReference type="PANTHER" id="PTHR13847:SF201">
    <property type="entry name" value="PUTATIBE OXIDOREDUCTASE"/>
    <property type="match status" value="1"/>
</dbReference>
<dbReference type="InterPro" id="IPR006076">
    <property type="entry name" value="FAD-dep_OxRdtase"/>
</dbReference>
<evidence type="ECO:0000313" key="2">
    <source>
        <dbReference type="EMBL" id="GAA4334102.1"/>
    </source>
</evidence>
<accession>A0ABP8H481</accession>
<evidence type="ECO:0000313" key="3">
    <source>
        <dbReference type="Proteomes" id="UP001501725"/>
    </source>
</evidence>
<dbReference type="PANTHER" id="PTHR13847">
    <property type="entry name" value="SARCOSINE DEHYDROGENASE-RELATED"/>
    <property type="match status" value="1"/>
</dbReference>
<name>A0ABP8H481_9BACT</name>
<dbReference type="RefSeq" id="WP_345256370.1">
    <property type="nucleotide sequence ID" value="NZ_BAABGY010000008.1"/>
</dbReference>